<dbReference type="GO" id="GO:0015628">
    <property type="term" value="P:protein secretion by the type II secretion system"/>
    <property type="evidence" value="ECO:0007669"/>
    <property type="project" value="TreeGrafter"/>
</dbReference>
<dbReference type="Gene3D" id="3.10.560.10">
    <property type="entry name" value="Outer membrane lipoprotein wza domain like"/>
    <property type="match status" value="1"/>
</dbReference>
<organism evidence="3 4">
    <name type="scientific">Candidatus Collierbacteria bacterium GW2011_GWA1_44_12</name>
    <dbReference type="NCBI Taxonomy" id="1618376"/>
    <lineage>
        <taxon>Bacteria</taxon>
        <taxon>Candidatus Collieribacteriota</taxon>
    </lineage>
</organism>
<feature type="domain" description="Soluble ligand binding" evidence="2">
    <location>
        <begin position="59"/>
        <end position="117"/>
    </location>
</feature>
<reference evidence="3 4" key="1">
    <citation type="journal article" date="2015" name="Nature">
        <title>rRNA introns, odd ribosomes, and small enigmatic genomes across a large radiation of phyla.</title>
        <authorList>
            <person name="Brown C.T."/>
            <person name="Hug L.A."/>
            <person name="Thomas B.C."/>
            <person name="Sharon I."/>
            <person name="Castelle C.J."/>
            <person name="Singh A."/>
            <person name="Wilkins M.J."/>
            <person name="Williams K.H."/>
            <person name="Banfield J.F."/>
        </authorList>
    </citation>
    <scope>NUCLEOTIDE SEQUENCE [LARGE SCALE GENOMIC DNA]</scope>
</reference>
<sequence length="196" mass="21719">MDIIKIRDEMMSRRWLLIAIMLFGGFLVITGLFRGILESRQVQVEYIENDEEIFEDKIIVDVEGGVINPGVYELSSGSRIKDAIVAAGGISSDANRETFVKLFNLAQLLKDGQKIYVPLASESNTGVGYDEHKNADRVININEASEQELDTLEGIGPARAMAIIQGRPYSEVDELVGKGVLSSSILEKIRLKIIVY</sequence>
<dbReference type="InterPro" id="IPR051675">
    <property type="entry name" value="Endo/Exo/Phosphatase_dom_1"/>
</dbReference>
<evidence type="ECO:0000259" key="2">
    <source>
        <dbReference type="Pfam" id="PF10531"/>
    </source>
</evidence>
<evidence type="ECO:0000313" key="3">
    <source>
        <dbReference type="EMBL" id="KKT36441.1"/>
    </source>
</evidence>
<dbReference type="SUPFAM" id="SSF81585">
    <property type="entry name" value="PsbU/PolX domain-like"/>
    <property type="match status" value="1"/>
</dbReference>
<feature type="transmembrane region" description="Helical" evidence="1">
    <location>
        <begin position="15"/>
        <end position="37"/>
    </location>
</feature>
<dbReference type="Pfam" id="PF10531">
    <property type="entry name" value="SLBB"/>
    <property type="match status" value="1"/>
</dbReference>
<comment type="caution">
    <text evidence="3">The sequence shown here is derived from an EMBL/GenBank/DDBJ whole genome shotgun (WGS) entry which is preliminary data.</text>
</comment>
<dbReference type="PANTHER" id="PTHR21180:SF32">
    <property type="entry name" value="ENDONUCLEASE_EXONUCLEASE_PHOSPHATASE FAMILY DOMAIN-CONTAINING PROTEIN 1"/>
    <property type="match status" value="1"/>
</dbReference>
<keyword evidence="1" id="KW-1133">Transmembrane helix</keyword>
<evidence type="ECO:0000313" key="4">
    <source>
        <dbReference type="Proteomes" id="UP000034069"/>
    </source>
</evidence>
<dbReference type="Proteomes" id="UP000034069">
    <property type="component" value="Unassembled WGS sequence"/>
</dbReference>
<dbReference type="InterPro" id="IPR019554">
    <property type="entry name" value="Soluble_ligand-bd"/>
</dbReference>
<dbReference type="AlphaFoldDB" id="A0A0G1GN55"/>
<gene>
    <name evidence="3" type="ORF">UW23_C0001G0051</name>
</gene>
<proteinExistence type="predicted"/>
<keyword evidence="1" id="KW-0812">Transmembrane</keyword>
<dbReference type="GO" id="GO:0015627">
    <property type="term" value="C:type II protein secretion system complex"/>
    <property type="evidence" value="ECO:0007669"/>
    <property type="project" value="TreeGrafter"/>
</dbReference>
<dbReference type="Pfam" id="PF12836">
    <property type="entry name" value="HHH_3"/>
    <property type="match status" value="1"/>
</dbReference>
<evidence type="ECO:0000256" key="1">
    <source>
        <dbReference type="SAM" id="Phobius"/>
    </source>
</evidence>
<name>A0A0G1GN55_9BACT</name>
<dbReference type="PANTHER" id="PTHR21180">
    <property type="entry name" value="ENDONUCLEASE/EXONUCLEASE/PHOSPHATASE FAMILY DOMAIN-CONTAINING PROTEIN 1"/>
    <property type="match status" value="1"/>
</dbReference>
<dbReference type="Gene3D" id="1.10.150.320">
    <property type="entry name" value="Photosystem II 12 kDa extrinsic protein"/>
    <property type="match status" value="1"/>
</dbReference>
<keyword evidence="1" id="KW-0472">Membrane</keyword>
<accession>A0A0G1GN55</accession>
<dbReference type="EMBL" id="LCHN01000001">
    <property type="protein sequence ID" value="KKT36441.1"/>
    <property type="molecule type" value="Genomic_DNA"/>
</dbReference>
<protein>
    <submittedName>
        <fullName evidence="3">Late competence protein comEA</fullName>
    </submittedName>
</protein>